<organism evidence="6 7">
    <name type="scientific">Phycomyces blakesleeanus (strain ATCC 8743b / DSM 1359 / FGSC 10004 / NBRC 33097 / NRRL 1555)</name>
    <dbReference type="NCBI Taxonomy" id="763407"/>
    <lineage>
        <taxon>Eukaryota</taxon>
        <taxon>Fungi</taxon>
        <taxon>Fungi incertae sedis</taxon>
        <taxon>Mucoromycota</taxon>
        <taxon>Mucoromycotina</taxon>
        <taxon>Mucoromycetes</taxon>
        <taxon>Mucorales</taxon>
        <taxon>Phycomycetaceae</taxon>
        <taxon>Phycomyces</taxon>
    </lineage>
</organism>
<dbReference type="GeneID" id="28992258"/>
<comment type="subunit">
    <text evidence="4">Binds to mitochondrial small subunit 15S rRNA.</text>
</comment>
<sequence>MRHVNGRAIDLFITTLVPETILADFSQRLLVPISNGIGRCTKCQWAFQATHNTISRKASQKHQLTRRILRPSVLTRFSSLPFQTTYFSTSTRRFISALPTILDENDTSNDLPQAQIQTQIQMQLPLKNEPKKGELLRESSAAIISFASQGRVDEALARYFHLLGSGGFPSQEALYQLSRALYRASNLAGMYALHDTLLLYYKSKLPSKRQLRSMLYMYTMLINLIGRKTKITPNDMERIKELCGEMESLNIKSTVVLYNTLIKMFVTMKDWTGAYAIYDELLRKNLRPTHYTYSILMQASAQQRDLEKISELMDAMEEHQVLPDRAIVSILVGVLCNIREFDSALELSEQAFNLMQSTEMGAKFWNHLKVSIVSKKHNFTLKKRKRYMLKKAKKRALKDL</sequence>
<dbReference type="OrthoDB" id="2284016at2759"/>
<dbReference type="InterPro" id="IPR002885">
    <property type="entry name" value="PPR_rpt"/>
</dbReference>
<keyword evidence="7" id="KW-1185">Reference proteome</keyword>
<reference evidence="7" key="1">
    <citation type="submission" date="2015-06" db="EMBL/GenBank/DDBJ databases">
        <title>Expansion of signal transduction pathways in fungi by whole-genome duplication.</title>
        <authorList>
            <consortium name="DOE Joint Genome Institute"/>
            <person name="Corrochano L.M."/>
            <person name="Kuo A."/>
            <person name="Marcet-Houben M."/>
            <person name="Polaino S."/>
            <person name="Salamov A."/>
            <person name="Villalobos J.M."/>
            <person name="Alvarez M.I."/>
            <person name="Avalos J."/>
            <person name="Benito E.P."/>
            <person name="Benoit I."/>
            <person name="Burger G."/>
            <person name="Camino L.P."/>
            <person name="Canovas D."/>
            <person name="Cerda-Olmedo E."/>
            <person name="Cheng J.-F."/>
            <person name="Dominguez A."/>
            <person name="Elias M."/>
            <person name="Eslava A.P."/>
            <person name="Glaser F."/>
            <person name="Grimwood J."/>
            <person name="Gutierrez G."/>
            <person name="Heitman J."/>
            <person name="Henrissat B."/>
            <person name="Iturriaga E.A."/>
            <person name="Lang B.F."/>
            <person name="Lavin J.L."/>
            <person name="Lee S."/>
            <person name="Li W."/>
            <person name="Lindquist E."/>
            <person name="Lopez-Garcia S."/>
            <person name="Luque E.M."/>
            <person name="Marcos A.T."/>
            <person name="Martin J."/>
            <person name="McCluskey K."/>
            <person name="Medina H.R."/>
            <person name="Miralles-Duran A."/>
            <person name="Miyazaki A."/>
            <person name="Munoz-Torres E."/>
            <person name="Oguiza J.A."/>
            <person name="Ohm R."/>
            <person name="Olmedo M."/>
            <person name="Orejas M."/>
            <person name="Ortiz-Castellanos L."/>
            <person name="Pisabarro A.G."/>
            <person name="Rodriguez-Romero J."/>
            <person name="Ruiz-Herrera J."/>
            <person name="Ruiz-Vazquez R."/>
            <person name="Sanz C."/>
            <person name="Schackwitz W."/>
            <person name="Schmutz J."/>
            <person name="Shahriari M."/>
            <person name="Shelest E."/>
            <person name="Silva-Franco F."/>
            <person name="Soanes D."/>
            <person name="Syed K."/>
            <person name="Tagua V.G."/>
            <person name="Talbot N.J."/>
            <person name="Thon M."/>
            <person name="De vries R.P."/>
            <person name="Wiebenga A."/>
            <person name="Yadav J.S."/>
            <person name="Braun E.L."/>
            <person name="Baker S."/>
            <person name="Garre V."/>
            <person name="Horwitz B."/>
            <person name="Torres-Martinez S."/>
            <person name="Idnurm A."/>
            <person name="Herrera-Estrella A."/>
            <person name="Gabaldon T."/>
            <person name="Grigoriev I.V."/>
        </authorList>
    </citation>
    <scope>NUCLEOTIDE SEQUENCE [LARGE SCALE GENOMIC DNA]</scope>
    <source>
        <strain evidence="7">NRRL 1555(-)</strain>
    </source>
</reference>
<dbReference type="AlphaFoldDB" id="A0A162PNW1"/>
<evidence type="ECO:0000256" key="4">
    <source>
        <dbReference type="ARBA" id="ARBA00044511"/>
    </source>
</evidence>
<comment type="similarity">
    <text evidence="1">Belongs to the CCM1 family.</text>
</comment>
<dbReference type="RefSeq" id="XP_018292637.1">
    <property type="nucleotide sequence ID" value="XM_018431352.1"/>
</dbReference>
<feature type="repeat" description="PPR" evidence="5">
    <location>
        <begin position="254"/>
        <end position="288"/>
    </location>
</feature>
<dbReference type="Gene3D" id="1.25.40.10">
    <property type="entry name" value="Tetratricopeptide repeat domain"/>
    <property type="match status" value="1"/>
</dbReference>
<proteinExistence type="inferred from homology"/>
<dbReference type="PANTHER" id="PTHR47447:SF23">
    <property type="entry name" value="PENTACOTRIPEPTIDE-REPEAT REGION OF PRORP DOMAIN-CONTAINING PROTEIN"/>
    <property type="match status" value="1"/>
</dbReference>
<evidence type="ECO:0000256" key="1">
    <source>
        <dbReference type="ARBA" id="ARBA00006192"/>
    </source>
</evidence>
<protein>
    <recommendedName>
        <fullName evidence="8">Pentacotripeptide-repeat region of PRORP domain-containing protein</fullName>
    </recommendedName>
</protein>
<accession>A0A162PNW1</accession>
<dbReference type="PANTHER" id="PTHR47447">
    <property type="entry name" value="OS03G0856100 PROTEIN"/>
    <property type="match status" value="1"/>
</dbReference>
<dbReference type="EMBL" id="KV440979">
    <property type="protein sequence ID" value="OAD74597.1"/>
    <property type="molecule type" value="Genomic_DNA"/>
</dbReference>
<dbReference type="VEuPathDB" id="FungiDB:PHYBLDRAFT_145028"/>
<dbReference type="NCBIfam" id="TIGR00756">
    <property type="entry name" value="PPR"/>
    <property type="match status" value="1"/>
</dbReference>
<keyword evidence="2" id="KW-0677">Repeat</keyword>
<dbReference type="PROSITE" id="PS51375">
    <property type="entry name" value="PPR"/>
    <property type="match status" value="2"/>
</dbReference>
<dbReference type="InParanoid" id="A0A162PNW1"/>
<evidence type="ECO:0000256" key="5">
    <source>
        <dbReference type="PROSITE-ProRule" id="PRU00708"/>
    </source>
</evidence>
<evidence type="ECO:0000256" key="2">
    <source>
        <dbReference type="ARBA" id="ARBA00022737"/>
    </source>
</evidence>
<gene>
    <name evidence="6" type="ORF">PHYBLDRAFT_145028</name>
</gene>
<evidence type="ECO:0000313" key="6">
    <source>
        <dbReference type="EMBL" id="OAD74597.1"/>
    </source>
</evidence>
<comment type="function">
    <text evidence="3">Regulates mitochondrial small subunit maturation by controlling 15S rRNA 5'-end processing. Localizes to the 5' precursor of the 15S rRNA in a position that is subsequently occupied by mS47 in the mature yeast mtSSU. Uses structure and sequence-specific RNA recognition, binding to a single-stranded region of the precursor and specifically recognizing bases -6 to -1. The exchange of Ccm1 for mS47 is coupled to the irreversible removal of precursor rRNA that is accompanied by conformational changes of the mitoribosomal proteins uS5m and mS26. These conformational changes signal completion of 5'-end rRNA processing through protection of the mature 5'-end of the 15S rRNA and stabilization of mS47. The removal of the 5' precursor together with the dissociation of Ccm1 may be catalyzed by the 5'-3' exoribonuclease Pet127. Involved in the specific removal of group I introns in mitochondrial encoded transcripts.</text>
</comment>
<evidence type="ECO:0000313" key="7">
    <source>
        <dbReference type="Proteomes" id="UP000077315"/>
    </source>
</evidence>
<dbReference type="Pfam" id="PF13041">
    <property type="entry name" value="PPR_2"/>
    <property type="match status" value="1"/>
</dbReference>
<name>A0A162PNW1_PHYB8</name>
<dbReference type="Proteomes" id="UP000077315">
    <property type="component" value="Unassembled WGS sequence"/>
</dbReference>
<dbReference type="InterPro" id="IPR011990">
    <property type="entry name" value="TPR-like_helical_dom_sf"/>
</dbReference>
<dbReference type="STRING" id="763407.A0A162PNW1"/>
<evidence type="ECO:0008006" key="8">
    <source>
        <dbReference type="Google" id="ProtNLM"/>
    </source>
</evidence>
<feature type="repeat" description="PPR" evidence="5">
    <location>
        <begin position="289"/>
        <end position="323"/>
    </location>
</feature>
<evidence type="ECO:0000256" key="3">
    <source>
        <dbReference type="ARBA" id="ARBA00044493"/>
    </source>
</evidence>